<evidence type="ECO:0000313" key="1">
    <source>
        <dbReference type="EMBL" id="QEY23563.1"/>
    </source>
</evidence>
<dbReference type="AlphaFoldDB" id="A0A5P3MPT3"/>
<organism evidence="1 2">
    <name type="scientific">Neisseria animalis</name>
    <dbReference type="NCBI Taxonomy" id="492"/>
    <lineage>
        <taxon>Bacteria</taxon>
        <taxon>Pseudomonadati</taxon>
        <taxon>Pseudomonadota</taxon>
        <taxon>Betaproteobacteria</taxon>
        <taxon>Neisseriales</taxon>
        <taxon>Neisseriaceae</taxon>
        <taxon>Neisseria</taxon>
    </lineage>
</organism>
<evidence type="ECO:0000313" key="2">
    <source>
        <dbReference type="Proteomes" id="UP000325536"/>
    </source>
</evidence>
<gene>
    <name evidence="1" type="ORF">D0T90_02825</name>
</gene>
<proteinExistence type="predicted"/>
<dbReference type="Proteomes" id="UP000325536">
    <property type="component" value="Chromosome"/>
</dbReference>
<sequence>MNIPQTQNEDYGFFGTVALHHDEPQELWNAAVLGIAAATGESLEDAALFLDTRHGRHFADDVVGGLLNGLDGRAAVAAAVDRWLDWSFGKELARETGLPAGTPYLHGLVVVVAACH</sequence>
<dbReference type="OrthoDB" id="6057621at2"/>
<reference evidence="1 2" key="1">
    <citation type="submission" date="2018-08" db="EMBL/GenBank/DDBJ databases">
        <title>Neisseria animalis ATCC 49930 complete genome.</title>
        <authorList>
            <person name="Veseli I.A."/>
            <person name="Mascarenhas dos Santos A.C."/>
            <person name="Buttler R."/>
            <person name="Pombert J.-F."/>
        </authorList>
    </citation>
    <scope>NUCLEOTIDE SEQUENCE [LARGE SCALE GENOMIC DNA]</scope>
    <source>
        <strain evidence="1 2">ATCC 49930</strain>
    </source>
</reference>
<protein>
    <submittedName>
        <fullName evidence="1">Uncharacterized protein</fullName>
    </submittedName>
</protein>
<dbReference type="EMBL" id="CP031699">
    <property type="protein sequence ID" value="QEY23563.1"/>
    <property type="molecule type" value="Genomic_DNA"/>
</dbReference>
<accession>A0A5P3MPT3</accession>
<name>A0A5P3MPT3_NEIAN</name>
<keyword evidence="2" id="KW-1185">Reference proteome</keyword>
<dbReference type="KEGG" id="naq:D0T90_02825"/>
<dbReference type="RefSeq" id="WP_123795609.1">
    <property type="nucleotide sequence ID" value="NZ_CP031699.1"/>
</dbReference>